<dbReference type="SUPFAM" id="SSF54364">
    <property type="entry name" value="Translation initiation factor IF3, N-terminal domain"/>
    <property type="match status" value="1"/>
</dbReference>
<dbReference type="NCBIfam" id="TIGR00168">
    <property type="entry name" value="infC"/>
    <property type="match status" value="1"/>
</dbReference>
<dbReference type="EMBL" id="VSSQ01019409">
    <property type="protein sequence ID" value="MPM63426.1"/>
    <property type="molecule type" value="Genomic_DNA"/>
</dbReference>
<dbReference type="GO" id="GO:0043022">
    <property type="term" value="F:ribosome binding"/>
    <property type="evidence" value="ECO:0007669"/>
    <property type="project" value="TreeGrafter"/>
</dbReference>
<dbReference type="InterPro" id="IPR019815">
    <property type="entry name" value="Translation_initiation_fac_3_C"/>
</dbReference>
<dbReference type="Pfam" id="PF00707">
    <property type="entry name" value="IF3_C"/>
    <property type="match status" value="1"/>
</dbReference>
<dbReference type="HAMAP" id="MF_00080">
    <property type="entry name" value="IF_3"/>
    <property type="match status" value="1"/>
</dbReference>
<dbReference type="InterPro" id="IPR019813">
    <property type="entry name" value="Translation_initiation_fac3_CS"/>
</dbReference>
<evidence type="ECO:0000259" key="4">
    <source>
        <dbReference type="Pfam" id="PF00707"/>
    </source>
</evidence>
<dbReference type="SUPFAM" id="SSF55200">
    <property type="entry name" value="Translation initiation factor IF3, C-terminal domain"/>
    <property type="match status" value="1"/>
</dbReference>
<sequence length="195" mass="22759">MVLFKRVLCTRFSYRTEVENISIKRNVTDDLVNENIRFKEVLVIGPEGEQLGILMRREALEKAYEYDLDLFCVAPAATPPVCKILDYGRYRFEQQKKTKEAKRNQHVTEVKPLRLSPVIDLHDFETKLKQVRGWLESGMKVKIDMRFRGRLITRLEVGRKVMDSFIEQLSDISIVEKQPKLEGNTMSVVISPKKK</sequence>
<dbReference type="InterPro" id="IPR036788">
    <property type="entry name" value="T_IF-3_C_sf"/>
</dbReference>
<accession>A0A645BE81</accession>
<dbReference type="Gene3D" id="3.10.20.80">
    <property type="entry name" value="Translation initiation factor 3 (IF-3), N-terminal domain"/>
    <property type="match status" value="1"/>
</dbReference>
<dbReference type="FunFam" id="3.10.20.80:FF:000001">
    <property type="entry name" value="Translation initiation factor IF-3"/>
    <property type="match status" value="1"/>
</dbReference>
<evidence type="ECO:0000313" key="6">
    <source>
        <dbReference type="EMBL" id="MPM63426.1"/>
    </source>
</evidence>
<feature type="domain" description="Translation initiation factor 3 N-terminal" evidence="5">
    <location>
        <begin position="32"/>
        <end position="101"/>
    </location>
</feature>
<organism evidence="6">
    <name type="scientific">bioreactor metagenome</name>
    <dbReference type="NCBI Taxonomy" id="1076179"/>
    <lineage>
        <taxon>unclassified sequences</taxon>
        <taxon>metagenomes</taxon>
        <taxon>ecological metagenomes</taxon>
    </lineage>
</organism>
<dbReference type="InterPro" id="IPR036787">
    <property type="entry name" value="T_IF-3_N_sf"/>
</dbReference>
<dbReference type="GO" id="GO:0003743">
    <property type="term" value="F:translation initiation factor activity"/>
    <property type="evidence" value="ECO:0007669"/>
    <property type="project" value="UniProtKB-KW"/>
</dbReference>
<reference evidence="6" key="1">
    <citation type="submission" date="2019-08" db="EMBL/GenBank/DDBJ databases">
        <authorList>
            <person name="Kucharzyk K."/>
            <person name="Murdoch R.W."/>
            <person name="Higgins S."/>
            <person name="Loffler F."/>
        </authorList>
    </citation>
    <scope>NUCLEOTIDE SEQUENCE</scope>
</reference>
<proteinExistence type="inferred from homology"/>
<dbReference type="Pfam" id="PF05198">
    <property type="entry name" value="IF3_N"/>
    <property type="match status" value="1"/>
</dbReference>
<dbReference type="FunFam" id="3.30.110.10:FF:000001">
    <property type="entry name" value="Translation initiation factor IF-3"/>
    <property type="match status" value="1"/>
</dbReference>
<comment type="similarity">
    <text evidence="1">Belongs to the IF-3 family.</text>
</comment>
<dbReference type="PANTHER" id="PTHR10938:SF0">
    <property type="entry name" value="TRANSLATION INITIATION FACTOR IF-3, MITOCHONDRIAL"/>
    <property type="match status" value="1"/>
</dbReference>
<evidence type="ECO:0000259" key="5">
    <source>
        <dbReference type="Pfam" id="PF05198"/>
    </source>
</evidence>
<keyword evidence="3" id="KW-0648">Protein biosynthesis</keyword>
<keyword evidence="2 6" id="KW-0396">Initiation factor</keyword>
<dbReference type="PANTHER" id="PTHR10938">
    <property type="entry name" value="TRANSLATION INITIATION FACTOR IF-3"/>
    <property type="match status" value="1"/>
</dbReference>
<dbReference type="GO" id="GO:0016020">
    <property type="term" value="C:membrane"/>
    <property type="evidence" value="ECO:0007669"/>
    <property type="project" value="TreeGrafter"/>
</dbReference>
<dbReference type="PROSITE" id="PS00938">
    <property type="entry name" value="IF3"/>
    <property type="match status" value="1"/>
</dbReference>
<dbReference type="InterPro" id="IPR019814">
    <property type="entry name" value="Translation_initiation_fac_3_N"/>
</dbReference>
<dbReference type="Gene3D" id="3.30.110.10">
    <property type="entry name" value="Translation initiation factor 3 (IF-3), C-terminal domain"/>
    <property type="match status" value="1"/>
</dbReference>
<protein>
    <submittedName>
        <fullName evidence="6">Translation initiation factor IF-3</fullName>
    </submittedName>
</protein>
<gene>
    <name evidence="6" type="primary">infC_33</name>
    <name evidence="6" type="ORF">SDC9_110306</name>
</gene>
<dbReference type="GO" id="GO:0005829">
    <property type="term" value="C:cytosol"/>
    <property type="evidence" value="ECO:0007669"/>
    <property type="project" value="TreeGrafter"/>
</dbReference>
<dbReference type="GO" id="GO:0032790">
    <property type="term" value="P:ribosome disassembly"/>
    <property type="evidence" value="ECO:0007669"/>
    <property type="project" value="TreeGrafter"/>
</dbReference>
<dbReference type="AlphaFoldDB" id="A0A645BE81"/>
<evidence type="ECO:0000256" key="1">
    <source>
        <dbReference type="ARBA" id="ARBA00005439"/>
    </source>
</evidence>
<comment type="caution">
    <text evidence="6">The sequence shown here is derived from an EMBL/GenBank/DDBJ whole genome shotgun (WGS) entry which is preliminary data.</text>
</comment>
<name>A0A645BE81_9ZZZZ</name>
<evidence type="ECO:0000256" key="2">
    <source>
        <dbReference type="ARBA" id="ARBA00022540"/>
    </source>
</evidence>
<feature type="domain" description="Translation initiation factor 3 C-terminal" evidence="4">
    <location>
        <begin position="108"/>
        <end position="193"/>
    </location>
</feature>
<dbReference type="InterPro" id="IPR001288">
    <property type="entry name" value="Translation_initiation_fac_3"/>
</dbReference>
<evidence type="ECO:0000256" key="3">
    <source>
        <dbReference type="ARBA" id="ARBA00022917"/>
    </source>
</evidence>